<evidence type="ECO:0000313" key="2">
    <source>
        <dbReference type="Proteomes" id="UP000242755"/>
    </source>
</evidence>
<accession>A0A2I1IJ15</accession>
<dbReference type="RefSeq" id="WP_101671660.1">
    <property type="nucleotide sequence ID" value="NZ_PKGO01000001.1"/>
</dbReference>
<dbReference type="AlphaFoldDB" id="A0A2I1IJ15"/>
<evidence type="ECO:0000313" key="1">
    <source>
        <dbReference type="EMBL" id="PKY71103.1"/>
    </source>
</evidence>
<sequence>MFAGEDPEAIAEHRAFLIVAGVPALSKGHSGNQALFSHEDAFFLQVAAARSLLLLPEAAGYYSGNVGATYSKEAYLTITDPENPMLSAP</sequence>
<comment type="caution">
    <text evidence="1">The sequence shown here is derived from an EMBL/GenBank/DDBJ whole genome shotgun (WGS) entry which is preliminary data.</text>
</comment>
<name>A0A2I1IJ15_9MICO</name>
<protein>
    <submittedName>
        <fullName evidence="1">Uncharacterized protein</fullName>
    </submittedName>
</protein>
<organism evidence="1 2">
    <name type="scientific">Brevibacterium ravenspurgense</name>
    <dbReference type="NCBI Taxonomy" id="479117"/>
    <lineage>
        <taxon>Bacteria</taxon>
        <taxon>Bacillati</taxon>
        <taxon>Actinomycetota</taxon>
        <taxon>Actinomycetes</taxon>
        <taxon>Micrococcales</taxon>
        <taxon>Brevibacteriaceae</taxon>
        <taxon>Brevibacterium</taxon>
    </lineage>
</organism>
<dbReference type="EMBL" id="PKGO01000001">
    <property type="protein sequence ID" value="PKY71103.1"/>
    <property type="molecule type" value="Genomic_DNA"/>
</dbReference>
<dbReference type="Proteomes" id="UP000242755">
    <property type="component" value="Unassembled WGS sequence"/>
</dbReference>
<reference evidence="1 2" key="1">
    <citation type="submission" date="2017-12" db="EMBL/GenBank/DDBJ databases">
        <title>Phylogenetic diversity of female urinary microbiome.</title>
        <authorList>
            <person name="Thomas-White K."/>
            <person name="Wolfe A.J."/>
        </authorList>
    </citation>
    <scope>NUCLEOTIDE SEQUENCE [LARGE SCALE GENOMIC DNA]</scope>
    <source>
        <strain evidence="1 2">UMB0426</strain>
    </source>
</reference>
<proteinExistence type="predicted"/>
<gene>
    <name evidence="1" type="ORF">CYJ40_00010</name>
</gene>